<organism evidence="9 10">
    <name type="scientific">Holzapfeliella saturejae</name>
    <dbReference type="NCBI Taxonomy" id="3082953"/>
    <lineage>
        <taxon>Bacteria</taxon>
        <taxon>Bacillati</taxon>
        <taxon>Bacillota</taxon>
        <taxon>Bacilli</taxon>
        <taxon>Lactobacillales</taxon>
        <taxon>Lactobacillaceae</taxon>
        <taxon>Holzapfeliella</taxon>
    </lineage>
</organism>
<comment type="cofactor">
    <cofactor evidence="1">
        <name>Zn(2+)</name>
        <dbReference type="ChEBI" id="CHEBI:29105"/>
    </cofactor>
</comment>
<evidence type="ECO:0000256" key="6">
    <source>
        <dbReference type="ARBA" id="ARBA00022833"/>
    </source>
</evidence>
<dbReference type="PROSITE" id="PS00758">
    <property type="entry name" value="ARGE_DAPE_CPG2_1"/>
    <property type="match status" value="1"/>
</dbReference>
<keyword evidence="4" id="KW-0479">Metal-binding</keyword>
<evidence type="ECO:0000313" key="10">
    <source>
        <dbReference type="Proteomes" id="UP001377804"/>
    </source>
</evidence>
<keyword evidence="5 9" id="KW-0378">Hydrolase</keyword>
<sequence>MTLNYKELAKKYEADLLEDLKNLVAIDSSRDVEHKTDEFPLGPGPAKGLQQYLDYAKRDGFTFKNVDNLAGRVEYGEATEDDVLGIIAHADVVPAGDGWDTEPFTMVEKDGKLYGRGTADDKGPGLAAYYALKILKDEGVKLSKPVHFIIGTDEESNWEGLTHYLKSERRPDIVFSPDAEFPIINGEKGIATFIVDFKNNTQDGDVKLVSFAAGQRTNMVPHTAYATVSGLDFAKVESDFAEFLKANQLTGDATEENGQINFTLTGKGAHGSEPELGRNAATYLAQFLVNFDFSGQAKHYLEFAANTLHEDFKGEKAGIAHHDDLMGDASSSPNIFAFNEDNQTIAINVRYPQGTSDDKITAGLQQTIGDAATVFVDGHAQEPHYVSKDSELVQTLLRVYENQTGNKGHEQIIGGGTYAHIFDNGVAFGAQPETQENVMHQPNEYMLKQALFDAVAIYMEAIYELAK</sequence>
<gene>
    <name evidence="9" type="primary">pepV</name>
    <name evidence="9" type="ORF">R4Y45_05505</name>
</gene>
<dbReference type="PROSITE" id="PS00759">
    <property type="entry name" value="ARGE_DAPE_CPG2_2"/>
    <property type="match status" value="1"/>
</dbReference>
<dbReference type="InterPro" id="IPR050072">
    <property type="entry name" value="Peptidase_M20A"/>
</dbReference>
<dbReference type="NCBIfam" id="TIGR01887">
    <property type="entry name" value="dipeptidaselike"/>
    <property type="match status" value="1"/>
</dbReference>
<dbReference type="GO" id="GO:0016805">
    <property type="term" value="F:dipeptidase activity"/>
    <property type="evidence" value="ECO:0007669"/>
    <property type="project" value="UniProtKB-KW"/>
</dbReference>
<keyword evidence="8" id="KW-0482">Metalloprotease</keyword>
<keyword evidence="7 9" id="KW-0224">Dipeptidase</keyword>
<comment type="caution">
    <text evidence="9">The sequence shown here is derived from an EMBL/GenBank/DDBJ whole genome shotgun (WGS) entry which is preliminary data.</text>
</comment>
<evidence type="ECO:0000256" key="5">
    <source>
        <dbReference type="ARBA" id="ARBA00022801"/>
    </source>
</evidence>
<dbReference type="InterPro" id="IPR002933">
    <property type="entry name" value="Peptidase_M20"/>
</dbReference>
<evidence type="ECO:0000256" key="8">
    <source>
        <dbReference type="ARBA" id="ARBA00023049"/>
    </source>
</evidence>
<evidence type="ECO:0000313" key="9">
    <source>
        <dbReference type="EMBL" id="MEJ6348676.1"/>
    </source>
</evidence>
<dbReference type="CDD" id="cd03888">
    <property type="entry name" value="M20_PepV"/>
    <property type="match status" value="1"/>
</dbReference>
<dbReference type="EMBL" id="JAWMWG010000001">
    <property type="protein sequence ID" value="MEJ6348676.1"/>
    <property type="molecule type" value="Genomic_DNA"/>
</dbReference>
<dbReference type="Gene3D" id="3.30.70.360">
    <property type="match status" value="2"/>
</dbReference>
<dbReference type="Gene3D" id="3.40.630.10">
    <property type="entry name" value="Zn peptidases"/>
    <property type="match status" value="1"/>
</dbReference>
<keyword evidence="10" id="KW-1185">Reference proteome</keyword>
<keyword evidence="6" id="KW-0862">Zinc</keyword>
<dbReference type="Pfam" id="PF01546">
    <property type="entry name" value="Peptidase_M20"/>
    <property type="match status" value="1"/>
</dbReference>
<dbReference type="InterPro" id="IPR001261">
    <property type="entry name" value="ArgE/DapE_CS"/>
</dbReference>
<evidence type="ECO:0000256" key="7">
    <source>
        <dbReference type="ARBA" id="ARBA00022997"/>
    </source>
</evidence>
<dbReference type="RefSeq" id="WP_339970080.1">
    <property type="nucleotide sequence ID" value="NZ_JAWMWG010000001.1"/>
</dbReference>
<protein>
    <submittedName>
        <fullName evidence="9">Dipeptidase PepV</fullName>
        <ecNumber evidence="9">3.4.13.-</ecNumber>
    </submittedName>
</protein>
<dbReference type="SUPFAM" id="SSF53187">
    <property type="entry name" value="Zn-dependent exopeptidases"/>
    <property type="match status" value="1"/>
</dbReference>
<proteinExistence type="inferred from homology"/>
<reference evidence="9 10" key="1">
    <citation type="submission" date="2023-10" db="EMBL/GenBank/DDBJ databases">
        <title>Holzapfeliella saturejae sp. nov. isolated from Satureja montana flowers.</title>
        <authorList>
            <person name="Alcantara C."/>
            <person name="Zuniga M."/>
            <person name="Landete J.M."/>
            <person name="Monedero V."/>
        </authorList>
    </citation>
    <scope>NUCLEOTIDE SEQUENCE [LARGE SCALE GENOMIC DNA]</scope>
    <source>
        <strain evidence="9 10">He02</strain>
    </source>
</reference>
<keyword evidence="3" id="KW-0645">Protease</keyword>
<evidence type="ECO:0000256" key="1">
    <source>
        <dbReference type="ARBA" id="ARBA00001947"/>
    </source>
</evidence>
<dbReference type="SUPFAM" id="SSF55031">
    <property type="entry name" value="Bacterial exopeptidase dimerisation domain"/>
    <property type="match status" value="1"/>
</dbReference>
<dbReference type="InterPro" id="IPR010964">
    <property type="entry name" value="M20A_pepV-rel"/>
</dbReference>
<accession>A0ABU8SH53</accession>
<dbReference type="PANTHER" id="PTHR43808">
    <property type="entry name" value="ACETYLORNITHINE DEACETYLASE"/>
    <property type="match status" value="1"/>
</dbReference>
<evidence type="ECO:0000256" key="2">
    <source>
        <dbReference type="ARBA" id="ARBA00006247"/>
    </source>
</evidence>
<dbReference type="Proteomes" id="UP001377804">
    <property type="component" value="Unassembled WGS sequence"/>
</dbReference>
<evidence type="ECO:0000256" key="3">
    <source>
        <dbReference type="ARBA" id="ARBA00022670"/>
    </source>
</evidence>
<comment type="similarity">
    <text evidence="2">Belongs to the peptidase M20A family.</text>
</comment>
<dbReference type="EC" id="3.4.13.-" evidence="9"/>
<dbReference type="NCBIfam" id="NF005591">
    <property type="entry name" value="PRK07318.1"/>
    <property type="match status" value="1"/>
</dbReference>
<evidence type="ECO:0000256" key="4">
    <source>
        <dbReference type="ARBA" id="ARBA00022723"/>
    </source>
</evidence>
<dbReference type="PANTHER" id="PTHR43808:SF31">
    <property type="entry name" value="N-ACETYL-L-CITRULLINE DEACETYLASE"/>
    <property type="match status" value="1"/>
</dbReference>
<dbReference type="InterPro" id="IPR036264">
    <property type="entry name" value="Bact_exopeptidase_dim_dom"/>
</dbReference>
<name>A0ABU8SH53_9LACO</name>